<dbReference type="Pfam" id="PF13624">
    <property type="entry name" value="SurA_N_3"/>
    <property type="match status" value="1"/>
</dbReference>
<dbReference type="PANTHER" id="PTHR47245:SF2">
    <property type="entry name" value="PEPTIDYL-PROLYL CIS-TRANS ISOMERASE HP_0175-RELATED"/>
    <property type="match status" value="1"/>
</dbReference>
<dbReference type="AlphaFoldDB" id="A0A1W1C0Q2"/>
<sequence length="272" mass="31527">MKIILKLFIMSYTLFLSQSLIASEVVATVNGSDITQKEVNEFVVSSIPGANFSALTYEQQKGVINQMINRRLFLEDAKKMNISSRPEFIKALEKEKENLMLDFWMKDKVEEIAISDRDAKIYYRDNIQKFNRPASVKVRHILLASEAEARDIIKRLKRSNNLKKDFILLAKEKSTGPSAVNGGELDWFIKEQMVPEFSEAAFSLRKGRITTKPVKTQFGYHIIYLEDKKEQRLIPFKMVKSDIIKVLRRLKFKAKLERLSKKMKKTAIITVK</sequence>
<accession>A0A1W1C0Q2</accession>
<dbReference type="InterPro" id="IPR050245">
    <property type="entry name" value="PrsA_foldase"/>
</dbReference>
<dbReference type="Gene3D" id="3.10.50.40">
    <property type="match status" value="1"/>
</dbReference>
<keyword evidence="2" id="KW-0413">Isomerase</keyword>
<dbReference type="GO" id="GO:0003755">
    <property type="term" value="F:peptidyl-prolyl cis-trans isomerase activity"/>
    <property type="evidence" value="ECO:0007669"/>
    <property type="project" value="UniProtKB-EC"/>
</dbReference>
<dbReference type="InterPro" id="IPR046357">
    <property type="entry name" value="PPIase_dom_sf"/>
</dbReference>
<dbReference type="SUPFAM" id="SSF54534">
    <property type="entry name" value="FKBP-like"/>
    <property type="match status" value="1"/>
</dbReference>
<dbReference type="InterPro" id="IPR000297">
    <property type="entry name" value="PPIase_PpiC"/>
</dbReference>
<dbReference type="EC" id="5.2.1.8" evidence="2"/>
<gene>
    <name evidence="2" type="ORF">MNB_SV-14-1093</name>
</gene>
<evidence type="ECO:0000313" key="2">
    <source>
        <dbReference type="EMBL" id="SFV59333.1"/>
    </source>
</evidence>
<protein>
    <submittedName>
        <fullName evidence="2">Peptidyl-prolyl cis-trans isomerase PpiC</fullName>
        <ecNumber evidence="2">5.2.1.8</ecNumber>
    </submittedName>
</protein>
<dbReference type="InterPro" id="IPR027304">
    <property type="entry name" value="Trigger_fact/SurA_dom_sf"/>
</dbReference>
<dbReference type="Pfam" id="PF13616">
    <property type="entry name" value="Rotamase_3"/>
    <property type="match status" value="1"/>
</dbReference>
<dbReference type="SUPFAM" id="SSF109998">
    <property type="entry name" value="Triger factor/SurA peptide-binding domain-like"/>
    <property type="match status" value="1"/>
</dbReference>
<organism evidence="2">
    <name type="scientific">hydrothermal vent metagenome</name>
    <dbReference type="NCBI Taxonomy" id="652676"/>
    <lineage>
        <taxon>unclassified sequences</taxon>
        <taxon>metagenomes</taxon>
        <taxon>ecological metagenomes</taxon>
    </lineage>
</organism>
<evidence type="ECO:0000259" key="1">
    <source>
        <dbReference type="PROSITE" id="PS50198"/>
    </source>
</evidence>
<dbReference type="Gene3D" id="1.10.8.1040">
    <property type="match status" value="1"/>
</dbReference>
<dbReference type="PANTHER" id="PTHR47245">
    <property type="entry name" value="PEPTIDYLPROLYL ISOMERASE"/>
    <property type="match status" value="1"/>
</dbReference>
<feature type="domain" description="PpiC" evidence="1">
    <location>
        <begin position="133"/>
        <end position="227"/>
    </location>
</feature>
<dbReference type="PROSITE" id="PS50198">
    <property type="entry name" value="PPIC_PPIASE_2"/>
    <property type="match status" value="1"/>
</dbReference>
<proteinExistence type="predicted"/>
<dbReference type="EMBL" id="FPHN01000102">
    <property type="protein sequence ID" value="SFV59333.1"/>
    <property type="molecule type" value="Genomic_DNA"/>
</dbReference>
<name>A0A1W1C0Q2_9ZZZZ</name>
<reference evidence="2" key="1">
    <citation type="submission" date="2016-10" db="EMBL/GenBank/DDBJ databases">
        <authorList>
            <person name="de Groot N.N."/>
        </authorList>
    </citation>
    <scope>NUCLEOTIDE SEQUENCE</scope>
</reference>